<evidence type="ECO:0000259" key="11">
    <source>
        <dbReference type="PROSITE" id="PS50175"/>
    </source>
</evidence>
<evidence type="ECO:0000256" key="6">
    <source>
        <dbReference type="ARBA" id="ARBA00022605"/>
    </source>
</evidence>
<dbReference type="InterPro" id="IPR013785">
    <property type="entry name" value="Aldolase_TIM"/>
</dbReference>
<reference evidence="12" key="1">
    <citation type="submission" date="2022-11" db="EMBL/GenBank/DDBJ databases">
        <title>Minimal conservation of predation-associated metabolite biosynthetic gene clusters underscores biosynthetic potential of Myxococcota including descriptions for ten novel species: Archangium lansinium sp. nov., Myxococcus landrumus sp. nov., Nannocystis bai.</title>
        <authorList>
            <person name="Ahearne A."/>
            <person name="Stevens C."/>
            <person name="Phillips K."/>
        </authorList>
    </citation>
    <scope>NUCLEOTIDE SEQUENCE</scope>
    <source>
        <strain evidence="12">Na p29</strain>
    </source>
</reference>
<evidence type="ECO:0000256" key="4">
    <source>
        <dbReference type="ARBA" id="ARBA00009667"/>
    </source>
</evidence>
<keyword evidence="8 9" id="KW-0413">Isomerase</keyword>
<dbReference type="GO" id="GO:0006508">
    <property type="term" value="P:proteolysis"/>
    <property type="evidence" value="ECO:0007669"/>
    <property type="project" value="InterPro"/>
</dbReference>
<keyword evidence="5 9" id="KW-0963">Cytoplasm</keyword>
<dbReference type="InterPro" id="IPR044524">
    <property type="entry name" value="Isoase_HisA-like"/>
</dbReference>
<keyword evidence="13" id="KW-1185">Reference proteome</keyword>
<sequence>MLAIPAIDLMGGKAVRLQEGDPRRATIYADDPAAALRDFLAAGARRVHVVDLDGAFAGRPVQTDLVRELVAVAHAGGAEVEVGGGLRDAAAVTAVLDTGADYVVVGTLAVRDPDAVSLLCRQYPGRIIVAIDARDGLVALAGWQERTAVPALALAKTAAIWGAAALLHTDIARDGLQCGPAVDATISLQRAVPSVLVIASGGVGSLADLDALRAADVRAVVLGRALYEGSFTLEEALARC</sequence>
<dbReference type="GO" id="GO:0005737">
    <property type="term" value="C:cytoplasm"/>
    <property type="evidence" value="ECO:0007669"/>
    <property type="project" value="UniProtKB-SubCell"/>
</dbReference>
<evidence type="ECO:0000256" key="3">
    <source>
        <dbReference type="ARBA" id="ARBA00005133"/>
    </source>
</evidence>
<evidence type="ECO:0000313" key="12">
    <source>
        <dbReference type="EMBL" id="MCY1010339.1"/>
    </source>
</evidence>
<dbReference type="PROSITE" id="PS50175">
    <property type="entry name" value="ASP_PROT_RETROV"/>
    <property type="match status" value="1"/>
</dbReference>
<dbReference type="EMBL" id="JAPNKE010000002">
    <property type="protein sequence ID" value="MCY1010339.1"/>
    <property type="molecule type" value="Genomic_DNA"/>
</dbReference>
<comment type="catalytic activity">
    <reaction evidence="1 9">
        <text>1-(5-phospho-beta-D-ribosyl)-5-[(5-phospho-beta-D-ribosylamino)methylideneamino]imidazole-4-carboxamide = 5-[(5-phospho-1-deoxy-D-ribulos-1-ylimino)methylamino]-1-(5-phospho-beta-D-ribosyl)imidazole-4-carboxamide</text>
        <dbReference type="Rhea" id="RHEA:15469"/>
        <dbReference type="ChEBI" id="CHEBI:58435"/>
        <dbReference type="ChEBI" id="CHEBI:58525"/>
        <dbReference type="EC" id="5.3.1.16"/>
    </reaction>
</comment>
<dbReference type="InterPro" id="IPR011060">
    <property type="entry name" value="RibuloseP-bd_barrel"/>
</dbReference>
<dbReference type="EC" id="5.3.1.16" evidence="9"/>
<dbReference type="Pfam" id="PF00977">
    <property type="entry name" value="His_biosynth"/>
    <property type="match status" value="1"/>
</dbReference>
<proteinExistence type="inferred from homology"/>
<evidence type="ECO:0000256" key="2">
    <source>
        <dbReference type="ARBA" id="ARBA00004496"/>
    </source>
</evidence>
<comment type="subcellular location">
    <subcellularLocation>
        <location evidence="2 9">Cytoplasm</location>
    </subcellularLocation>
</comment>
<dbReference type="InterPro" id="IPR023016">
    <property type="entry name" value="HisA/PriA"/>
</dbReference>
<dbReference type="GO" id="GO:0000105">
    <property type="term" value="P:L-histidine biosynthetic process"/>
    <property type="evidence" value="ECO:0007669"/>
    <property type="project" value="UniProtKB-UniRule"/>
</dbReference>
<dbReference type="FunFam" id="3.20.20.70:FF:000009">
    <property type="entry name" value="1-(5-phosphoribosyl)-5-[(5-phosphoribosylamino)methylideneamino] imidazole-4-carboxamide isomerase"/>
    <property type="match status" value="1"/>
</dbReference>
<dbReference type="Gene3D" id="3.20.20.70">
    <property type="entry name" value="Aldolase class I"/>
    <property type="match status" value="1"/>
</dbReference>
<comment type="caution">
    <text evidence="12">The sequence shown here is derived from an EMBL/GenBank/DDBJ whole genome shotgun (WGS) entry which is preliminary data.</text>
</comment>
<dbReference type="PANTHER" id="PTHR43090:SF2">
    <property type="entry name" value="1-(5-PHOSPHORIBOSYL)-5-[(5-PHOSPHORIBOSYLAMINO)METHYLIDENEAMINO] IMIDAZOLE-4-CARBOXAMIDE ISOMERASE"/>
    <property type="match status" value="1"/>
</dbReference>
<name>A0A9X3EU55_9BACT</name>
<protein>
    <recommendedName>
        <fullName evidence="9">1-(5-phosphoribosyl)-5-[(5-phosphoribosylamino)methylideneamino] imidazole-4-carboxamide isomerase</fullName>
        <ecNumber evidence="9">5.3.1.16</ecNumber>
    </recommendedName>
    <alternativeName>
        <fullName evidence="9">Phosphoribosylformimino-5-aminoimidazole carboxamide ribotide isomerase</fullName>
    </alternativeName>
</protein>
<evidence type="ECO:0000256" key="5">
    <source>
        <dbReference type="ARBA" id="ARBA00022490"/>
    </source>
</evidence>
<dbReference type="HAMAP" id="MF_01014">
    <property type="entry name" value="HisA"/>
    <property type="match status" value="1"/>
</dbReference>
<evidence type="ECO:0000313" key="13">
    <source>
        <dbReference type="Proteomes" id="UP001150924"/>
    </source>
</evidence>
<evidence type="ECO:0000256" key="7">
    <source>
        <dbReference type="ARBA" id="ARBA00023102"/>
    </source>
</evidence>
<dbReference type="AlphaFoldDB" id="A0A9X3EU55"/>
<dbReference type="Proteomes" id="UP001150924">
    <property type="component" value="Unassembled WGS sequence"/>
</dbReference>
<evidence type="ECO:0000256" key="8">
    <source>
        <dbReference type="ARBA" id="ARBA00023235"/>
    </source>
</evidence>
<evidence type="ECO:0000256" key="10">
    <source>
        <dbReference type="RuleBase" id="RU003657"/>
    </source>
</evidence>
<gene>
    <name evidence="9" type="primary">hisA</name>
    <name evidence="12" type="ORF">OV079_33190</name>
</gene>
<feature type="active site" description="Proton acceptor" evidence="9">
    <location>
        <position position="8"/>
    </location>
</feature>
<feature type="domain" description="Peptidase A2" evidence="11">
    <location>
        <begin position="92"/>
        <end position="105"/>
    </location>
</feature>
<dbReference type="RefSeq" id="WP_267773233.1">
    <property type="nucleotide sequence ID" value="NZ_JAPNKE010000002.1"/>
</dbReference>
<dbReference type="InterPro" id="IPR001995">
    <property type="entry name" value="Peptidase_A2_cat"/>
</dbReference>
<comment type="similarity">
    <text evidence="4 9 10">Belongs to the HisA/HisF family.</text>
</comment>
<organism evidence="12 13">
    <name type="scientific">Nannocystis pusilla</name>
    <dbReference type="NCBI Taxonomy" id="889268"/>
    <lineage>
        <taxon>Bacteria</taxon>
        <taxon>Pseudomonadati</taxon>
        <taxon>Myxococcota</taxon>
        <taxon>Polyangia</taxon>
        <taxon>Nannocystales</taxon>
        <taxon>Nannocystaceae</taxon>
        <taxon>Nannocystis</taxon>
    </lineage>
</organism>
<evidence type="ECO:0000256" key="1">
    <source>
        <dbReference type="ARBA" id="ARBA00000901"/>
    </source>
</evidence>
<keyword evidence="7 9" id="KW-0368">Histidine biosynthesis</keyword>
<comment type="pathway">
    <text evidence="3 9">Amino-acid biosynthesis; L-histidine biosynthesis; L-histidine from 5-phospho-alpha-D-ribose 1-diphosphate: step 4/9.</text>
</comment>
<feature type="active site" description="Proton donor" evidence="9">
    <location>
        <position position="132"/>
    </location>
</feature>
<dbReference type="CDD" id="cd04732">
    <property type="entry name" value="HisA"/>
    <property type="match status" value="1"/>
</dbReference>
<evidence type="ECO:0000256" key="9">
    <source>
        <dbReference type="HAMAP-Rule" id="MF_01014"/>
    </source>
</evidence>
<accession>A0A9X3EU55</accession>
<dbReference type="GO" id="GO:0000162">
    <property type="term" value="P:L-tryptophan biosynthetic process"/>
    <property type="evidence" value="ECO:0007669"/>
    <property type="project" value="TreeGrafter"/>
</dbReference>
<dbReference type="GO" id="GO:0004190">
    <property type="term" value="F:aspartic-type endopeptidase activity"/>
    <property type="evidence" value="ECO:0007669"/>
    <property type="project" value="InterPro"/>
</dbReference>
<dbReference type="InterPro" id="IPR006062">
    <property type="entry name" value="His_biosynth"/>
</dbReference>
<dbReference type="SUPFAM" id="SSF51366">
    <property type="entry name" value="Ribulose-phoshate binding barrel"/>
    <property type="match status" value="1"/>
</dbReference>
<dbReference type="PANTHER" id="PTHR43090">
    <property type="entry name" value="1-(5-PHOSPHORIBOSYL)-5-[(5-PHOSPHORIBOSYLAMINO)METHYLIDENEAMINO] IMIDAZOLE-4-CARBOXAMIDE ISOMERASE"/>
    <property type="match status" value="1"/>
</dbReference>
<keyword evidence="6 9" id="KW-0028">Amino-acid biosynthesis</keyword>
<dbReference type="GO" id="GO:0003949">
    <property type="term" value="F:1-(5-phosphoribosyl)-5-[(5-phosphoribosylamino)methylideneamino]imidazole-4-carboxamide isomerase activity"/>
    <property type="evidence" value="ECO:0007669"/>
    <property type="project" value="UniProtKB-UniRule"/>
</dbReference>